<keyword evidence="1" id="KW-0812">Transmembrane</keyword>
<organism evidence="3 4">
    <name type="scientific">Mesorhizobium tamadayense</name>
    <dbReference type="NCBI Taxonomy" id="425306"/>
    <lineage>
        <taxon>Bacteria</taxon>
        <taxon>Pseudomonadati</taxon>
        <taxon>Pseudomonadota</taxon>
        <taxon>Alphaproteobacteria</taxon>
        <taxon>Hyphomicrobiales</taxon>
        <taxon>Phyllobacteriaceae</taxon>
        <taxon>Mesorhizobium</taxon>
    </lineage>
</organism>
<evidence type="ECO:0000313" key="3">
    <source>
        <dbReference type="EMBL" id="RRI01307.1"/>
    </source>
</evidence>
<feature type="transmembrane region" description="Helical" evidence="1">
    <location>
        <begin position="187"/>
        <end position="212"/>
    </location>
</feature>
<dbReference type="EMBL" id="RQXT01000016">
    <property type="protein sequence ID" value="RRI01307.1"/>
    <property type="molecule type" value="Genomic_DNA"/>
</dbReference>
<evidence type="ECO:0000313" key="4">
    <source>
        <dbReference type="Proteomes" id="UP000273786"/>
    </source>
</evidence>
<feature type="transmembrane region" description="Helical" evidence="1">
    <location>
        <begin position="218"/>
        <end position="244"/>
    </location>
</feature>
<keyword evidence="1" id="KW-0472">Membrane</keyword>
<keyword evidence="1" id="KW-1133">Transmembrane helix</keyword>
<feature type="transmembrane region" description="Helical" evidence="1">
    <location>
        <begin position="120"/>
        <end position="141"/>
    </location>
</feature>
<dbReference type="RefSeq" id="WP_124999390.1">
    <property type="nucleotide sequence ID" value="NZ_RQXT01000016.1"/>
</dbReference>
<evidence type="ECO:0000259" key="2">
    <source>
        <dbReference type="Pfam" id="PF25231"/>
    </source>
</evidence>
<feature type="transmembrane region" description="Helical" evidence="1">
    <location>
        <begin position="147"/>
        <end position="166"/>
    </location>
</feature>
<keyword evidence="4" id="KW-1185">Reference proteome</keyword>
<proteinExistence type="predicted"/>
<evidence type="ECO:0000256" key="1">
    <source>
        <dbReference type="SAM" id="Phobius"/>
    </source>
</evidence>
<feature type="transmembrane region" description="Helical" evidence="1">
    <location>
        <begin position="79"/>
        <end position="100"/>
    </location>
</feature>
<name>A0A3P3FS96_9HYPH</name>
<feature type="transmembrane region" description="Helical" evidence="1">
    <location>
        <begin position="29"/>
        <end position="50"/>
    </location>
</feature>
<reference evidence="3 4" key="1">
    <citation type="submission" date="2018-11" db="EMBL/GenBank/DDBJ databases">
        <title>the genome of Mesorhizobium tamadayense DSM 28320.</title>
        <authorList>
            <person name="Gao J."/>
        </authorList>
    </citation>
    <scope>NUCLEOTIDE SEQUENCE [LARGE SCALE GENOMIC DNA]</scope>
    <source>
        <strain evidence="3 4">DSM 28320</strain>
    </source>
</reference>
<dbReference type="InterPro" id="IPR057169">
    <property type="entry name" value="DUF7847"/>
</dbReference>
<dbReference type="Proteomes" id="UP000273786">
    <property type="component" value="Unassembled WGS sequence"/>
</dbReference>
<sequence length="263" mass="27806">MTIATLGRSGRFEIGRVFNSTFGVITRNIGLCVGLALLFSGLPTFLFQLWNEARMGKLAGVDSSNIALADPNVVIRDSLFTLAFVLVYFILSLLLQSALVRATIEDLNGKKPGFGDSVQIAIRCLLPTVGIGILVALGAGIASLALLVPGIILWLGWSVSVPVLVQERLGVLGSMSRSRALTKGNRWSLFGLFVILFILAMVVQALLGTFVLLFGTGIVGAVIGAVVSAVMSTVMSTATAVSYVELRQAKEGTSVDELAKIFS</sequence>
<dbReference type="OrthoDB" id="7472950at2"/>
<gene>
    <name evidence="3" type="ORF">EH240_14870</name>
</gene>
<dbReference type="AlphaFoldDB" id="A0A3P3FS96"/>
<protein>
    <recommendedName>
        <fullName evidence="2">DUF7847 domain-containing protein</fullName>
    </recommendedName>
</protein>
<feature type="domain" description="DUF7847" evidence="2">
    <location>
        <begin position="139"/>
        <end position="246"/>
    </location>
</feature>
<dbReference type="Pfam" id="PF25231">
    <property type="entry name" value="DUF7847"/>
    <property type="match status" value="1"/>
</dbReference>
<accession>A0A3P3FS96</accession>
<comment type="caution">
    <text evidence="3">The sequence shown here is derived from an EMBL/GenBank/DDBJ whole genome shotgun (WGS) entry which is preliminary data.</text>
</comment>